<dbReference type="Proteomes" id="UP001597052">
    <property type="component" value="Unassembled WGS sequence"/>
</dbReference>
<proteinExistence type="predicted"/>
<dbReference type="AlphaFoldDB" id="A0ABD6D8A7"/>
<dbReference type="InterPro" id="IPR018649">
    <property type="entry name" value="SHOCT"/>
</dbReference>
<keyword evidence="1" id="KW-1133">Transmembrane helix</keyword>
<keyword evidence="4" id="KW-1185">Reference proteome</keyword>
<evidence type="ECO:0000313" key="3">
    <source>
        <dbReference type="EMBL" id="MFD1642223.1"/>
    </source>
</evidence>
<keyword evidence="1" id="KW-0812">Transmembrane</keyword>
<organism evidence="3 4">
    <name type="scientific">Halohasta litorea</name>
    <dbReference type="NCBI Taxonomy" id="869891"/>
    <lineage>
        <taxon>Archaea</taxon>
        <taxon>Methanobacteriati</taxon>
        <taxon>Methanobacteriota</taxon>
        <taxon>Stenosarchaea group</taxon>
        <taxon>Halobacteria</taxon>
        <taxon>Halobacteriales</taxon>
        <taxon>Haloferacaceae</taxon>
        <taxon>Halohasta</taxon>
    </lineage>
</organism>
<feature type="domain" description="SHOCT" evidence="2">
    <location>
        <begin position="87"/>
        <end position="112"/>
    </location>
</feature>
<evidence type="ECO:0000313" key="4">
    <source>
        <dbReference type="Proteomes" id="UP001597052"/>
    </source>
</evidence>
<dbReference type="RefSeq" id="WP_256395406.1">
    <property type="nucleotide sequence ID" value="NZ_JANHDJ010000002.1"/>
</dbReference>
<keyword evidence="1" id="KW-0472">Membrane</keyword>
<evidence type="ECO:0000256" key="1">
    <source>
        <dbReference type="SAM" id="Phobius"/>
    </source>
</evidence>
<evidence type="ECO:0000259" key="2">
    <source>
        <dbReference type="Pfam" id="PF09851"/>
    </source>
</evidence>
<feature type="transmembrane region" description="Helical" evidence="1">
    <location>
        <begin position="55"/>
        <end position="76"/>
    </location>
</feature>
<name>A0ABD6D8A7_9EURY</name>
<protein>
    <submittedName>
        <fullName evidence="3">SHOCT domain-containing protein</fullName>
    </submittedName>
</protein>
<dbReference type="Pfam" id="PF09851">
    <property type="entry name" value="SHOCT"/>
    <property type="match status" value="1"/>
</dbReference>
<reference evidence="3 4" key="1">
    <citation type="journal article" date="2019" name="Int. J. Syst. Evol. Microbiol.">
        <title>The Global Catalogue of Microorganisms (GCM) 10K type strain sequencing project: providing services to taxonomists for standard genome sequencing and annotation.</title>
        <authorList>
            <consortium name="The Broad Institute Genomics Platform"/>
            <consortium name="The Broad Institute Genome Sequencing Center for Infectious Disease"/>
            <person name="Wu L."/>
            <person name="Ma J."/>
        </authorList>
    </citation>
    <scope>NUCLEOTIDE SEQUENCE [LARGE SCALE GENOMIC DNA]</scope>
    <source>
        <strain evidence="3 4">CGMCC 1.10593</strain>
    </source>
</reference>
<sequence>MTHDTDIIGRTARRTAMVAIPLLVAVPSTAAAQAGGYGGGMMGGGWGLFGVGMGLWGLLWMGLLVAIPVYIVYALLDRSATETETRPLSVLRERYARGELTDEEFEQRRKQLEESR</sequence>
<dbReference type="EMBL" id="JBHUDM010000002">
    <property type="protein sequence ID" value="MFD1642223.1"/>
    <property type="molecule type" value="Genomic_DNA"/>
</dbReference>
<comment type="caution">
    <text evidence="3">The sequence shown here is derived from an EMBL/GenBank/DDBJ whole genome shotgun (WGS) entry which is preliminary data.</text>
</comment>
<gene>
    <name evidence="3" type="ORF">ACFSBW_10110</name>
</gene>
<accession>A0ABD6D8A7</accession>